<reference evidence="4" key="1">
    <citation type="journal article" date="2009" name="Genome Res.">
        <title>Comparative genomic analyses of the human fungal pathogens Coccidioides and their relatives.</title>
        <authorList>
            <person name="Sharpton T.J."/>
            <person name="Stajich J.E."/>
            <person name="Rounsley S.D."/>
            <person name="Gardner M.J."/>
            <person name="Wortman J.R."/>
            <person name="Jordar V.S."/>
            <person name="Maiti R."/>
            <person name="Kodira C.D."/>
            <person name="Neafsey D.E."/>
            <person name="Zeng Q."/>
            <person name="Hung C.-Y."/>
            <person name="McMahan C."/>
            <person name="Muszewska A."/>
            <person name="Grynberg M."/>
            <person name="Mandel M.A."/>
            <person name="Kellner E.M."/>
            <person name="Barker B.M."/>
            <person name="Galgiani J.N."/>
            <person name="Orbach M.J."/>
            <person name="Kirkland T.N."/>
            <person name="Cole G.T."/>
            <person name="Henn M.R."/>
            <person name="Birren B.W."/>
            <person name="Taylor J.W."/>
        </authorList>
    </citation>
    <scope>NUCLEOTIDE SEQUENCE [LARGE SCALE GENOMIC DNA]</scope>
    <source>
        <strain evidence="4">UAMH 1704</strain>
    </source>
</reference>
<dbReference type="HOGENOM" id="CLU_018589_1_0_1"/>
<evidence type="ECO:0000259" key="2">
    <source>
        <dbReference type="Pfam" id="PF12937"/>
    </source>
</evidence>
<dbReference type="AlphaFoldDB" id="C4JMB9"/>
<evidence type="ECO:0000313" key="4">
    <source>
        <dbReference type="Proteomes" id="UP000002058"/>
    </source>
</evidence>
<dbReference type="SUPFAM" id="SSF81383">
    <property type="entry name" value="F-box domain"/>
    <property type="match status" value="1"/>
</dbReference>
<dbReference type="VEuPathDB" id="FungiDB:UREG_03977"/>
<dbReference type="InterPro" id="IPR001810">
    <property type="entry name" value="F-box_dom"/>
</dbReference>
<dbReference type="InterPro" id="IPR036047">
    <property type="entry name" value="F-box-like_dom_sf"/>
</dbReference>
<dbReference type="EMBL" id="CH476616">
    <property type="protein sequence ID" value="EEP79131.1"/>
    <property type="molecule type" value="Genomic_DNA"/>
</dbReference>
<gene>
    <name evidence="3" type="ORF">UREG_03977</name>
</gene>
<dbReference type="OMA" id="CPDIRKM"/>
<feature type="domain" description="F-box" evidence="2">
    <location>
        <begin position="38"/>
        <end position="103"/>
    </location>
</feature>
<dbReference type="InParanoid" id="C4JMB9"/>
<dbReference type="STRING" id="336963.C4JMB9"/>
<evidence type="ECO:0000256" key="1">
    <source>
        <dbReference type="SAM" id="MobiDB-lite"/>
    </source>
</evidence>
<dbReference type="eggNOG" id="ENOG502REK8">
    <property type="taxonomic scope" value="Eukaryota"/>
</dbReference>
<dbReference type="KEGG" id="ure:UREG_03977"/>
<feature type="region of interest" description="Disordered" evidence="1">
    <location>
        <begin position="509"/>
        <end position="537"/>
    </location>
</feature>
<evidence type="ECO:0000313" key="3">
    <source>
        <dbReference type="EMBL" id="EEP79131.1"/>
    </source>
</evidence>
<dbReference type="Pfam" id="PF12937">
    <property type="entry name" value="F-box-like"/>
    <property type="match status" value="1"/>
</dbReference>
<dbReference type="InterPro" id="IPR032675">
    <property type="entry name" value="LRR_dom_sf"/>
</dbReference>
<dbReference type="SUPFAM" id="SSF52047">
    <property type="entry name" value="RNI-like"/>
    <property type="match status" value="1"/>
</dbReference>
<keyword evidence="4" id="KW-1185">Reference proteome</keyword>
<organism evidence="3 4">
    <name type="scientific">Uncinocarpus reesii (strain UAMH 1704)</name>
    <dbReference type="NCBI Taxonomy" id="336963"/>
    <lineage>
        <taxon>Eukaryota</taxon>
        <taxon>Fungi</taxon>
        <taxon>Dikarya</taxon>
        <taxon>Ascomycota</taxon>
        <taxon>Pezizomycotina</taxon>
        <taxon>Eurotiomycetes</taxon>
        <taxon>Eurotiomycetidae</taxon>
        <taxon>Onygenales</taxon>
        <taxon>Onygenaceae</taxon>
        <taxon>Uncinocarpus</taxon>
    </lineage>
</organism>
<proteinExistence type="predicted"/>
<dbReference type="Gene3D" id="1.20.1280.50">
    <property type="match status" value="1"/>
</dbReference>
<protein>
    <recommendedName>
        <fullName evidence="2">F-box domain-containing protein</fullName>
    </recommendedName>
</protein>
<sequence>MGFLKRLRLKVKGKSKKSAYPDQNEGRYDGRATDYTKRLPPAILRHVFAQVCPHSLDESLTASEESVAVNDCMLCDMRDLAHCALVCRRWCSGAQDLLYQHVRIDAVHYCDLEVLLAAKRKKSSWLNHNAEPIDAPRTRLLLFMRTVREPNDLGRLVLSLRMPYMTRETSKNELARTVSVLPNLRYVDLPVGVFTDDASSHMLKLELMARCPDLRRMKYIHGSEGSFSAIPQKQPWANIEVLELSKLSVEPTLLCQALSSFSRLQDLKLEDMHWLEDRMFEPMPSSPQFPPLQRLTLEATPQITTTGLTAYLSSPQNSHALKHLSLFNTGILPQELHEILTRATSLETLSIIHQVTRALPTETVPLLSSKSLTLLHYEITSESGPYGAQPISSSYYTHLMSSLLAGNLPALKVLYVRDAHFSESLMLAPPPRLGGEGGPRPRGGGFNQMLAVYSKGEDETEWNFTNYEPLAGSGRPTSMARPVSVHGAQLGPSWGENARESVFMGNGVDGFLAVPSDQRPKSSGGWSQTGSRRDLWR</sequence>
<name>C4JMB9_UNCRE</name>
<dbReference type="OrthoDB" id="5405297at2759"/>
<dbReference type="Gene3D" id="3.80.10.10">
    <property type="entry name" value="Ribonuclease Inhibitor"/>
    <property type="match status" value="1"/>
</dbReference>
<dbReference type="Proteomes" id="UP000002058">
    <property type="component" value="Unassembled WGS sequence"/>
</dbReference>
<dbReference type="RefSeq" id="XP_002544460.1">
    <property type="nucleotide sequence ID" value="XM_002544414.1"/>
</dbReference>
<dbReference type="GeneID" id="8444759"/>
<accession>C4JMB9</accession>